<dbReference type="Proteomes" id="UP000000646">
    <property type="component" value="Chromosome"/>
</dbReference>
<evidence type="ECO:0000313" key="1">
    <source>
        <dbReference type="EMBL" id="EAQ72572.1"/>
    </source>
</evidence>
<reference evidence="2" key="1">
    <citation type="submission" date="2006-12" db="EMBL/GenBank/DDBJ databases">
        <authorList>
            <person name="Fouts D.E."/>
            <person name="Nelson K.E."/>
            <person name="Sebastian Y."/>
        </authorList>
    </citation>
    <scope>NUCLEOTIDE SEQUENCE [LARGE SCALE GENOMIC DNA]</scope>
    <source>
        <strain evidence="2">81-176</strain>
    </source>
</reference>
<evidence type="ECO:0000313" key="2">
    <source>
        <dbReference type="Proteomes" id="UP000000646"/>
    </source>
</evidence>
<protein>
    <submittedName>
        <fullName evidence="1">Periplasmic protein</fullName>
    </submittedName>
</protein>
<dbReference type="EMBL" id="CP000538">
    <property type="protein sequence ID" value="EAQ72572.1"/>
    <property type="molecule type" value="Genomic_DNA"/>
</dbReference>
<accession>A0A0H3P9R2</accession>
<name>A0A0H3P9R2_CAMJJ</name>
<gene>
    <name evidence="1" type="ordered locus">CJJ81176_1255</name>
</gene>
<dbReference type="AlphaFoldDB" id="A0A0H3P9R2"/>
<sequence length="65" mass="7383">MVSLGALSFDELIYKDEVKPSFDCSKVKDDGKSDDELMICNEIGVRNEFENKKLALVDNIYSSLY</sequence>
<dbReference type="HOGENOM" id="CLU_2841543_0_0_7"/>
<proteinExistence type="predicted"/>
<dbReference type="KEGG" id="cjj:CJJ81176_1255"/>
<organism evidence="1 2">
    <name type="scientific">Campylobacter jejuni subsp. jejuni serotype O:23/36 (strain 81-176)</name>
    <dbReference type="NCBI Taxonomy" id="354242"/>
    <lineage>
        <taxon>Bacteria</taxon>
        <taxon>Pseudomonadati</taxon>
        <taxon>Campylobacterota</taxon>
        <taxon>Epsilonproteobacteria</taxon>
        <taxon>Campylobacterales</taxon>
        <taxon>Campylobacteraceae</taxon>
        <taxon>Campylobacter</taxon>
    </lineage>
</organism>